<dbReference type="AlphaFoldDB" id="A0AAN8BR21"/>
<protein>
    <submittedName>
        <fullName evidence="2">Uncharacterized protein</fullName>
    </submittedName>
</protein>
<dbReference type="EMBL" id="JAULUE010002056">
    <property type="protein sequence ID" value="KAK5889871.1"/>
    <property type="molecule type" value="Genomic_DNA"/>
</dbReference>
<proteinExistence type="predicted"/>
<keyword evidence="3" id="KW-1185">Reference proteome</keyword>
<evidence type="ECO:0000313" key="3">
    <source>
        <dbReference type="Proteomes" id="UP001335648"/>
    </source>
</evidence>
<evidence type="ECO:0000313" key="2">
    <source>
        <dbReference type="EMBL" id="KAK5889871.1"/>
    </source>
</evidence>
<evidence type="ECO:0000256" key="1">
    <source>
        <dbReference type="SAM" id="MobiDB-lite"/>
    </source>
</evidence>
<organism evidence="2 3">
    <name type="scientific">Champsocephalus esox</name>
    <name type="common">pike icefish</name>
    <dbReference type="NCBI Taxonomy" id="159716"/>
    <lineage>
        <taxon>Eukaryota</taxon>
        <taxon>Metazoa</taxon>
        <taxon>Chordata</taxon>
        <taxon>Craniata</taxon>
        <taxon>Vertebrata</taxon>
        <taxon>Euteleostomi</taxon>
        <taxon>Actinopterygii</taxon>
        <taxon>Neopterygii</taxon>
        <taxon>Teleostei</taxon>
        <taxon>Neoteleostei</taxon>
        <taxon>Acanthomorphata</taxon>
        <taxon>Eupercaria</taxon>
        <taxon>Perciformes</taxon>
        <taxon>Notothenioidei</taxon>
        <taxon>Channichthyidae</taxon>
        <taxon>Champsocephalus</taxon>
    </lineage>
</organism>
<name>A0AAN8BR21_9TELE</name>
<reference evidence="2 3" key="1">
    <citation type="journal article" date="2023" name="Mol. Biol. Evol.">
        <title>Genomics of Secondarily Temperate Adaptation in the Only Non-Antarctic Icefish.</title>
        <authorList>
            <person name="Rivera-Colon A.G."/>
            <person name="Rayamajhi N."/>
            <person name="Minhas B.F."/>
            <person name="Madrigal G."/>
            <person name="Bilyk K.T."/>
            <person name="Yoon V."/>
            <person name="Hune M."/>
            <person name="Gregory S."/>
            <person name="Cheng C.H.C."/>
            <person name="Catchen J.M."/>
        </authorList>
    </citation>
    <scope>NUCLEOTIDE SEQUENCE [LARGE SCALE GENOMIC DNA]</scope>
    <source>
        <strain evidence="2">JC2023a</strain>
    </source>
</reference>
<gene>
    <name evidence="2" type="ORF">CesoFtcFv8_013448</name>
</gene>
<accession>A0AAN8BR21</accession>
<dbReference type="Proteomes" id="UP001335648">
    <property type="component" value="Unassembled WGS sequence"/>
</dbReference>
<sequence length="79" mass="9008">MFCRRSFWKRGGVRRIRGGGISTDRITSGQKDRVHLAVTLRCRLFSVVSHSAKDAASEDTICRPPRRKRPMSDPPLTLR</sequence>
<feature type="region of interest" description="Disordered" evidence="1">
    <location>
        <begin position="54"/>
        <end position="79"/>
    </location>
</feature>
<comment type="caution">
    <text evidence="2">The sequence shown here is derived from an EMBL/GenBank/DDBJ whole genome shotgun (WGS) entry which is preliminary data.</text>
</comment>